<gene>
    <name evidence="1" type="ORF">B0T17DRAFT_613772</name>
</gene>
<proteinExistence type="predicted"/>
<dbReference type="Proteomes" id="UP001174934">
    <property type="component" value="Unassembled WGS sequence"/>
</dbReference>
<keyword evidence="2" id="KW-1185">Reference proteome</keyword>
<evidence type="ECO:0000313" key="1">
    <source>
        <dbReference type="EMBL" id="KAK0637140.1"/>
    </source>
</evidence>
<accession>A0AA39XQ94</accession>
<evidence type="ECO:0000313" key="2">
    <source>
        <dbReference type="Proteomes" id="UP001174934"/>
    </source>
</evidence>
<dbReference type="AlphaFoldDB" id="A0AA39XQ94"/>
<reference evidence="1" key="1">
    <citation type="submission" date="2023-06" db="EMBL/GenBank/DDBJ databases">
        <title>Genome-scale phylogeny and comparative genomics of the fungal order Sordariales.</title>
        <authorList>
            <consortium name="Lawrence Berkeley National Laboratory"/>
            <person name="Hensen N."/>
            <person name="Bonometti L."/>
            <person name="Westerberg I."/>
            <person name="Brannstrom I.O."/>
            <person name="Guillou S."/>
            <person name="Cros-Aarteil S."/>
            <person name="Calhoun S."/>
            <person name="Haridas S."/>
            <person name="Kuo A."/>
            <person name="Mondo S."/>
            <person name="Pangilinan J."/>
            <person name="Riley R."/>
            <person name="LaButti K."/>
            <person name="Andreopoulos B."/>
            <person name="Lipzen A."/>
            <person name="Chen C."/>
            <person name="Yanf M."/>
            <person name="Daum C."/>
            <person name="Ng V."/>
            <person name="Clum A."/>
            <person name="Steindorff A."/>
            <person name="Ohm R."/>
            <person name="Martin F."/>
            <person name="Silar P."/>
            <person name="Natvig D."/>
            <person name="Lalanne C."/>
            <person name="Gautier V."/>
            <person name="Ament-velasquez S.L."/>
            <person name="Kruys A."/>
            <person name="Hutchinson M.I."/>
            <person name="Powell A.J."/>
            <person name="Barry K."/>
            <person name="Miller A.N."/>
            <person name="Grigoriev I.V."/>
            <person name="Debuchy R."/>
            <person name="Gladieux P."/>
            <person name="Thoren M.H."/>
            <person name="Johannesson H."/>
        </authorList>
    </citation>
    <scope>NUCLEOTIDE SEQUENCE</scope>
    <source>
        <strain evidence="1">SMH3391-2</strain>
    </source>
</reference>
<sequence length="185" mass="21718">MSCPNLHHPDFHTVPADVKFKLHTDHSKDIGEQEWVAKLSVRCHDIAVLMLRKGFQWTEYNVVREEGFATRHSDRGNDDDDDVDDNEENHCPDENFEYILSRTYFLKDLDNPKSPDWVAVLEVFSKTVKVLSGFRVEHLSRDKIYSAAAWNQRGDVVYDYRFTCSFPEDNINCIFDVMPLKEFWP</sequence>
<organism evidence="1 2">
    <name type="scientific">Bombardia bombarda</name>
    <dbReference type="NCBI Taxonomy" id="252184"/>
    <lineage>
        <taxon>Eukaryota</taxon>
        <taxon>Fungi</taxon>
        <taxon>Dikarya</taxon>
        <taxon>Ascomycota</taxon>
        <taxon>Pezizomycotina</taxon>
        <taxon>Sordariomycetes</taxon>
        <taxon>Sordariomycetidae</taxon>
        <taxon>Sordariales</taxon>
        <taxon>Lasiosphaeriaceae</taxon>
        <taxon>Bombardia</taxon>
    </lineage>
</organism>
<comment type="caution">
    <text evidence="1">The sequence shown here is derived from an EMBL/GenBank/DDBJ whole genome shotgun (WGS) entry which is preliminary data.</text>
</comment>
<protein>
    <submittedName>
        <fullName evidence="1">Uncharacterized protein</fullName>
    </submittedName>
</protein>
<dbReference type="EMBL" id="JAULSR010000001">
    <property type="protein sequence ID" value="KAK0637140.1"/>
    <property type="molecule type" value="Genomic_DNA"/>
</dbReference>
<name>A0AA39XQ94_9PEZI</name>